<evidence type="ECO:0000313" key="2">
    <source>
        <dbReference type="EMBL" id="CAF3499546.1"/>
    </source>
</evidence>
<comment type="caution">
    <text evidence="1">The sequence shown here is derived from an EMBL/GenBank/DDBJ whole genome shotgun (WGS) entry which is preliminary data.</text>
</comment>
<accession>A0A815DFF7</accession>
<dbReference type="SUPFAM" id="SSF50969">
    <property type="entry name" value="YVTN repeat-like/Quinoprotein amine dehydrogenase"/>
    <property type="match status" value="1"/>
</dbReference>
<name>A0A815DFF7_9BILA</name>
<dbReference type="EMBL" id="CAJNOG010000552">
    <property type="protein sequence ID" value="CAF1292943.1"/>
    <property type="molecule type" value="Genomic_DNA"/>
</dbReference>
<organism evidence="1 3">
    <name type="scientific">Adineta steineri</name>
    <dbReference type="NCBI Taxonomy" id="433720"/>
    <lineage>
        <taxon>Eukaryota</taxon>
        <taxon>Metazoa</taxon>
        <taxon>Spiralia</taxon>
        <taxon>Gnathifera</taxon>
        <taxon>Rotifera</taxon>
        <taxon>Eurotatoria</taxon>
        <taxon>Bdelloidea</taxon>
        <taxon>Adinetida</taxon>
        <taxon>Adinetidae</taxon>
        <taxon>Adineta</taxon>
    </lineage>
</organism>
<gene>
    <name evidence="1" type="ORF">JYZ213_LOCUS31877</name>
    <name evidence="2" type="ORF">OXD698_LOCUS1234</name>
</gene>
<evidence type="ECO:0000313" key="3">
    <source>
        <dbReference type="Proteomes" id="UP000663845"/>
    </source>
</evidence>
<evidence type="ECO:0000313" key="1">
    <source>
        <dbReference type="EMBL" id="CAF1292943.1"/>
    </source>
</evidence>
<proteinExistence type="predicted"/>
<dbReference type="InterPro" id="IPR011044">
    <property type="entry name" value="Quino_amine_DH_bsu"/>
</dbReference>
<dbReference type="AlphaFoldDB" id="A0A815DFF7"/>
<protein>
    <submittedName>
        <fullName evidence="1">Uncharacterized protein</fullName>
    </submittedName>
</protein>
<dbReference type="EMBL" id="CAJOAZ010000034">
    <property type="protein sequence ID" value="CAF3499546.1"/>
    <property type="molecule type" value="Genomic_DNA"/>
</dbReference>
<dbReference type="Proteomes" id="UP000663844">
    <property type="component" value="Unassembled WGS sequence"/>
</dbReference>
<sequence length="424" mass="50420">MSLFTTHFKQYERIPNESQPCSVDQCSNLPNSICCHCDQHFCHDHSNEHENRCNQTLRHLTETIDKLSNRITSVKPYFLNNLQQWRSESYHTIDRYYEKKYNDIIEKKQIILNKELDDLRNQLITEIKNEWNEINHDIQLIEVKLTELEHLRLTIRPLIIEDNLVTLQQLFPLPHASHTIHIKSGNESSIGSNEKYLLVEREGKYLCLIDRNFVIVNEILFNHNDIHSIFWSSSINRFIIITFKKIFTLENTMILEECPIPSNIDWWRGTCSNDTLYLSSAEWGSSIYEFDLRSTFQFVKTWHTPVTCERDEIICDLKYNNGFLAIPIFNKHKEQSRFDLRLSTTLDCIWTINIHGRCRCCSINGDQWLVMDHDDCRFFHISADGQLLKIDKYEYHQRLEDVTTWNQNNIVVLTKKTINIHELH</sequence>
<reference evidence="1" key="1">
    <citation type="submission" date="2021-02" db="EMBL/GenBank/DDBJ databases">
        <authorList>
            <person name="Nowell W R."/>
        </authorList>
    </citation>
    <scope>NUCLEOTIDE SEQUENCE</scope>
</reference>
<dbReference type="Proteomes" id="UP000663845">
    <property type="component" value="Unassembled WGS sequence"/>
</dbReference>